<evidence type="ECO:0000313" key="1">
    <source>
        <dbReference type="EMBL" id="PYE42358.1"/>
    </source>
</evidence>
<dbReference type="EMBL" id="QJSW01000038">
    <property type="protein sequence ID" value="PYE42358.1"/>
    <property type="molecule type" value="Genomic_DNA"/>
</dbReference>
<gene>
    <name evidence="1" type="ORF">DFQ00_1386</name>
</gene>
<evidence type="ECO:0000313" key="2">
    <source>
        <dbReference type="Proteomes" id="UP000247790"/>
    </source>
</evidence>
<reference evidence="1 2" key="1">
    <citation type="submission" date="2018-06" db="EMBL/GenBank/DDBJ databases">
        <title>Genomic Encyclopedia of Type Strains, Phase III (KMG-III): the genomes of soil and plant-associated and newly described type strains.</title>
        <authorList>
            <person name="Whitman W."/>
        </authorList>
    </citation>
    <scope>NUCLEOTIDE SEQUENCE [LARGE SCALE GENOMIC DNA]</scope>
    <source>
        <strain evidence="1 2">CECT 7022</strain>
    </source>
</reference>
<dbReference type="AlphaFoldDB" id="A0A2V4VJ29"/>
<name>A0A2V4VJ29_PAEBA</name>
<accession>A0A2V4VJ29</accession>
<organism evidence="1 2">
    <name type="scientific">Paenibacillus barcinonensis</name>
    <dbReference type="NCBI Taxonomy" id="198119"/>
    <lineage>
        <taxon>Bacteria</taxon>
        <taxon>Bacillati</taxon>
        <taxon>Bacillota</taxon>
        <taxon>Bacilli</taxon>
        <taxon>Bacillales</taxon>
        <taxon>Paenibacillaceae</taxon>
        <taxon>Paenibacillus</taxon>
    </lineage>
</organism>
<dbReference type="Proteomes" id="UP000247790">
    <property type="component" value="Unassembled WGS sequence"/>
</dbReference>
<protein>
    <submittedName>
        <fullName evidence="1">Uncharacterized protein</fullName>
    </submittedName>
</protein>
<comment type="caution">
    <text evidence="1">The sequence shown here is derived from an EMBL/GenBank/DDBJ whole genome shotgun (WGS) entry which is preliminary data.</text>
</comment>
<proteinExistence type="predicted"/>
<sequence>MVDKYIRKPTKADVKCQKNEISSLIYYVTVVKYTKACFAGHVSLEHSVINEW</sequence>